<proteinExistence type="predicted"/>
<evidence type="ECO:0000313" key="1">
    <source>
        <dbReference type="EMBL" id="OBZ75107.1"/>
    </source>
</evidence>
<organism evidence="1 2">
    <name type="scientific">Grifola frondosa</name>
    <name type="common">Maitake</name>
    <name type="synonym">Polyporus frondosus</name>
    <dbReference type="NCBI Taxonomy" id="5627"/>
    <lineage>
        <taxon>Eukaryota</taxon>
        <taxon>Fungi</taxon>
        <taxon>Dikarya</taxon>
        <taxon>Basidiomycota</taxon>
        <taxon>Agaricomycotina</taxon>
        <taxon>Agaricomycetes</taxon>
        <taxon>Polyporales</taxon>
        <taxon>Grifolaceae</taxon>
        <taxon>Grifola</taxon>
    </lineage>
</organism>
<protein>
    <submittedName>
        <fullName evidence="1">Uncharacterized protein</fullName>
    </submittedName>
</protein>
<sequence>MATLATTTFLDHLKSIYPARGSLTSEAVLANPWFLVAAVAFSSSNIPEAIPVVFDYALNDLKQAQSHDLTSETAFQERLGLARKLREALLQSGLLSGMPRVISSLIELNKVMPEELREKAVLRNTKKNMAELSAKSVRQRLPRSRLVVQHYWLRSHLRWHFLALAG</sequence>
<dbReference type="EMBL" id="LUGG01000004">
    <property type="protein sequence ID" value="OBZ75107.1"/>
    <property type="molecule type" value="Genomic_DNA"/>
</dbReference>
<evidence type="ECO:0000313" key="2">
    <source>
        <dbReference type="Proteomes" id="UP000092993"/>
    </source>
</evidence>
<dbReference type="OrthoDB" id="5537330at2759"/>
<gene>
    <name evidence="1" type="ORF">A0H81_04853</name>
</gene>
<keyword evidence="2" id="KW-1185">Reference proteome</keyword>
<dbReference type="STRING" id="5627.A0A1C7MER9"/>
<dbReference type="PANTHER" id="PTHR28180">
    <property type="entry name" value="CONSERVED MITOCHONDRIAL PROTEIN-RELATED"/>
    <property type="match status" value="1"/>
</dbReference>
<comment type="caution">
    <text evidence="1">The sequence shown here is derived from an EMBL/GenBank/DDBJ whole genome shotgun (WGS) entry which is preliminary data.</text>
</comment>
<dbReference type="InterPro" id="IPR029032">
    <property type="entry name" value="AhpD-like"/>
</dbReference>
<dbReference type="AlphaFoldDB" id="A0A1C7MER9"/>
<dbReference type="InterPro" id="IPR052999">
    <property type="entry name" value="PTS1_Protein"/>
</dbReference>
<name>A0A1C7MER9_GRIFR</name>
<dbReference type="Gene3D" id="1.20.1290.10">
    <property type="entry name" value="AhpD-like"/>
    <property type="match status" value="1"/>
</dbReference>
<accession>A0A1C7MER9</accession>
<dbReference type="PANTHER" id="PTHR28180:SF2">
    <property type="entry name" value="PEROXISOMAL PROTEIN 2"/>
    <property type="match status" value="1"/>
</dbReference>
<dbReference type="Proteomes" id="UP000092993">
    <property type="component" value="Unassembled WGS sequence"/>
</dbReference>
<reference evidence="1 2" key="1">
    <citation type="submission" date="2016-03" db="EMBL/GenBank/DDBJ databases">
        <title>Whole genome sequencing of Grifola frondosa 9006-11.</title>
        <authorList>
            <person name="Min B."/>
            <person name="Park H."/>
            <person name="Kim J.-G."/>
            <person name="Cho H."/>
            <person name="Oh Y.-L."/>
            <person name="Kong W.-S."/>
            <person name="Choi I.-G."/>
        </authorList>
    </citation>
    <scope>NUCLEOTIDE SEQUENCE [LARGE SCALE GENOMIC DNA]</scope>
    <source>
        <strain evidence="1 2">9006-11</strain>
    </source>
</reference>